<feature type="region of interest" description="Disordered" evidence="1">
    <location>
        <begin position="917"/>
        <end position="951"/>
    </location>
</feature>
<dbReference type="Gene3D" id="3.60.21.70">
    <property type="entry name" value="PhoD-like phosphatase"/>
    <property type="match status" value="1"/>
</dbReference>
<feature type="compositionally biased region" description="Low complexity" evidence="1">
    <location>
        <begin position="91"/>
        <end position="100"/>
    </location>
</feature>
<name>A0ABD3MJ05_9STRA</name>
<feature type="region of interest" description="Disordered" evidence="1">
    <location>
        <begin position="797"/>
        <end position="825"/>
    </location>
</feature>
<sequence>MASIPLPLSSSIDPEEEAFKALRKTICIICRKHGITSKDDPRLLEIISKYQDRYPTLTAESIEDQISFINNGQQQQSITTSNGNNNDATESNYSSNYSSSAHNPQETVAHSQSTAPRNNLSCEMDILPAISMEPDDTDVYANSRSLIMAEENSYSQQQQQQVSRDLNNSTTNNYTTTTEEAGDATNSQKGCCFEFKSKCNENNGFNLFTYTLFLSCCALLMFLTSVLTTYLNYNLSPYRDWALAGGVTSTSAQFRVRGPSSDDGKRREFVVSTNPNLAIEADQILNVPVSYNSFAPEEHIMKRLSLDTLSPMTQYYYGITRPQRTANSAIVDGYVGSFSTPAPEGTRMDFTIATGACALTGSMADMFASVLDLNPLLFIHMGDLHYEDLKTVDIDDRLEAYDKVMGSPTQRLLYMRTIFAYMWDDHDWLGNNEDSNYDEVTSVAKQSYTLGIPHYELGSTSNEATAAKYQAFTIGTVRFILTDLRSESIRSTEYFSGRMYSNAQKDWFYNELSQAANYDFVVWVSTRPWTGPDEVGSDGWGGFASDRDELSAHIASTIGAGPRNLLVLSGDNHMVAFDDGSSTDYSGQKDYPGGFPLLHSGPLTNFGGGVHDFFNPDTNYFTDGCYAYNSELNYQFSTISFAFPSDESYTGCMLLRSYSKDSSNVIFEKELCGQVMRFGTSDQDTCELERLSMPTQYIFVAAAGLLVLNAILALWKLGWQRCSLALSYFGLGTVYYFITIAAAIAGAFCFSTLGVNMFAVSVFVLSQTAVGFLFICMAIVGHCNTPHADKNTMAETIKDSHDEEETSDKAIEEESVKSAENTELEDSYMRIVNPETAVASTLDPVDEDDAQQSDDAVANTIEPVGMDDDIQQRDVAMVPPIEPFENEGREGNDPTPSSAVDADASNTVDGALSFPVILQHSNPDPASSDVSSDEDENMEDYDPSSSPMRNMVDSNEPATPIDKMKIALVNSRASAPETAKADVEKNEAIIDRWGNGLDSIGVPVICGGENSYHDVKEGVAAVLTSAAGMKNLLTERVSSVLSRHKKTFFGKECYDTLEEKEEEGFEVGPGSI</sequence>
<keyword evidence="2" id="KW-1133">Transmembrane helix</keyword>
<feature type="region of interest" description="Disordered" evidence="1">
    <location>
        <begin position="882"/>
        <end position="903"/>
    </location>
</feature>
<dbReference type="SUPFAM" id="SSF56300">
    <property type="entry name" value="Metallo-dependent phosphatases"/>
    <property type="match status" value="1"/>
</dbReference>
<keyword evidence="2" id="KW-0472">Membrane</keyword>
<evidence type="ECO:0000256" key="2">
    <source>
        <dbReference type="SAM" id="Phobius"/>
    </source>
</evidence>
<evidence type="ECO:0000313" key="4">
    <source>
        <dbReference type="EMBL" id="KAL3762848.1"/>
    </source>
</evidence>
<feature type="region of interest" description="Disordered" evidence="1">
    <location>
        <begin position="73"/>
        <end position="116"/>
    </location>
</feature>
<feature type="transmembrane region" description="Helical" evidence="2">
    <location>
        <begin position="727"/>
        <end position="750"/>
    </location>
</feature>
<evidence type="ECO:0000256" key="1">
    <source>
        <dbReference type="SAM" id="MobiDB-lite"/>
    </source>
</evidence>
<feature type="compositionally biased region" description="Polar residues" evidence="1">
    <location>
        <begin position="101"/>
        <end position="116"/>
    </location>
</feature>
<dbReference type="Pfam" id="PF09423">
    <property type="entry name" value="PhoD"/>
    <property type="match status" value="1"/>
</dbReference>
<proteinExistence type="predicted"/>
<dbReference type="InterPro" id="IPR018946">
    <property type="entry name" value="PhoD-like_MPP"/>
</dbReference>
<evidence type="ECO:0000313" key="5">
    <source>
        <dbReference type="Proteomes" id="UP001530293"/>
    </source>
</evidence>
<feature type="transmembrane region" description="Helical" evidence="2">
    <location>
        <begin position="697"/>
        <end position="715"/>
    </location>
</feature>
<feature type="compositionally biased region" description="Acidic residues" evidence="1">
    <location>
        <begin position="931"/>
        <end position="942"/>
    </location>
</feature>
<dbReference type="AlphaFoldDB" id="A0ABD3MJ05"/>
<feature type="compositionally biased region" description="Polar residues" evidence="1">
    <location>
        <begin position="73"/>
        <end position="90"/>
    </location>
</feature>
<dbReference type="PANTHER" id="PTHR33987:SF1">
    <property type="entry name" value="CALCINEURIN-LIKE METALLO-PHOSPHOESTERASE SUPERFAMILY PROTEIN"/>
    <property type="match status" value="1"/>
</dbReference>
<gene>
    <name evidence="4" type="ORF">ACHAWU_000995</name>
</gene>
<protein>
    <recommendedName>
        <fullName evidence="3">PhoD-like phosphatase metallophosphatase domain-containing protein</fullName>
    </recommendedName>
</protein>
<feature type="compositionally biased region" description="Low complexity" evidence="1">
    <location>
        <begin position="156"/>
        <end position="178"/>
    </location>
</feature>
<feature type="compositionally biased region" description="Polar residues" evidence="1">
    <location>
        <begin position="919"/>
        <end position="930"/>
    </location>
</feature>
<feature type="compositionally biased region" description="Polar residues" evidence="1">
    <location>
        <begin position="894"/>
        <end position="903"/>
    </location>
</feature>
<reference evidence="4 5" key="1">
    <citation type="submission" date="2024-10" db="EMBL/GenBank/DDBJ databases">
        <title>Updated reference genomes for cyclostephanoid diatoms.</title>
        <authorList>
            <person name="Roberts W.R."/>
            <person name="Alverson A.J."/>
        </authorList>
    </citation>
    <scope>NUCLEOTIDE SEQUENCE [LARGE SCALE GENOMIC DNA]</scope>
    <source>
        <strain evidence="4 5">AJA232-27</strain>
    </source>
</reference>
<comment type="caution">
    <text evidence="4">The sequence shown here is derived from an EMBL/GenBank/DDBJ whole genome shotgun (WGS) entry which is preliminary data.</text>
</comment>
<feature type="domain" description="PhoD-like phosphatase metallophosphatase" evidence="3">
    <location>
        <begin position="377"/>
        <end position="605"/>
    </location>
</feature>
<dbReference type="InterPro" id="IPR029052">
    <property type="entry name" value="Metallo-depent_PP-like"/>
</dbReference>
<keyword evidence="5" id="KW-1185">Reference proteome</keyword>
<dbReference type="Proteomes" id="UP001530293">
    <property type="component" value="Unassembled WGS sequence"/>
</dbReference>
<dbReference type="EMBL" id="JALLBG020000130">
    <property type="protein sequence ID" value="KAL3762848.1"/>
    <property type="molecule type" value="Genomic_DNA"/>
</dbReference>
<organism evidence="4 5">
    <name type="scientific">Discostella pseudostelligera</name>
    <dbReference type="NCBI Taxonomy" id="259834"/>
    <lineage>
        <taxon>Eukaryota</taxon>
        <taxon>Sar</taxon>
        <taxon>Stramenopiles</taxon>
        <taxon>Ochrophyta</taxon>
        <taxon>Bacillariophyta</taxon>
        <taxon>Coscinodiscophyceae</taxon>
        <taxon>Thalassiosirophycidae</taxon>
        <taxon>Stephanodiscales</taxon>
        <taxon>Stephanodiscaceae</taxon>
        <taxon>Discostella</taxon>
    </lineage>
</organism>
<evidence type="ECO:0000259" key="3">
    <source>
        <dbReference type="Pfam" id="PF09423"/>
    </source>
</evidence>
<keyword evidence="2" id="KW-0812">Transmembrane</keyword>
<dbReference type="InterPro" id="IPR038607">
    <property type="entry name" value="PhoD-like_sf"/>
</dbReference>
<accession>A0ABD3MJ05</accession>
<feature type="compositionally biased region" description="Basic and acidic residues" evidence="1">
    <location>
        <begin position="797"/>
        <end position="817"/>
    </location>
</feature>
<feature type="transmembrane region" description="Helical" evidence="2">
    <location>
        <begin position="757"/>
        <end position="780"/>
    </location>
</feature>
<feature type="region of interest" description="Disordered" evidence="1">
    <location>
        <begin position="155"/>
        <end position="186"/>
    </location>
</feature>
<dbReference type="PANTHER" id="PTHR33987">
    <property type="entry name" value="CALCINEURIN-LIKE METALLO-PHOSPHOESTERASE SUPERFAMILY PROTEIN"/>
    <property type="match status" value="1"/>
</dbReference>
<dbReference type="CDD" id="cd07389">
    <property type="entry name" value="MPP_PhoD"/>
    <property type="match status" value="1"/>
</dbReference>